<keyword evidence="3" id="KW-0540">Nuclease</keyword>
<name>A0A2M7QJ50_9BACT</name>
<evidence type="ECO:0000313" key="3">
    <source>
        <dbReference type="EMBL" id="PIY72343.1"/>
    </source>
</evidence>
<reference evidence="4" key="1">
    <citation type="submission" date="2017-09" db="EMBL/GenBank/DDBJ databases">
        <title>Depth-based differentiation of microbial function through sediment-hosted aquifers and enrichment of novel symbionts in the deep terrestrial subsurface.</title>
        <authorList>
            <person name="Probst A.J."/>
            <person name="Ladd B."/>
            <person name="Jarett J.K."/>
            <person name="Geller-Mcgrath D.E."/>
            <person name="Sieber C.M.K."/>
            <person name="Emerson J.B."/>
            <person name="Anantharaman K."/>
            <person name="Thomas B.C."/>
            <person name="Malmstrom R."/>
            <person name="Stieglmeier M."/>
            <person name="Klingl A."/>
            <person name="Woyke T."/>
            <person name="Ryan C.M."/>
            <person name="Banfield J.F."/>
        </authorList>
    </citation>
    <scope>NUCLEOTIDE SEQUENCE [LARGE SCALE GENOMIC DNA]</scope>
</reference>
<dbReference type="EMBL" id="PFLI01000053">
    <property type="protein sequence ID" value="PIY72343.1"/>
    <property type="molecule type" value="Genomic_DNA"/>
</dbReference>
<dbReference type="AlphaFoldDB" id="A0A2M7QJ50"/>
<protein>
    <submittedName>
        <fullName evidence="3">Restriction endonuclease subunit S</fullName>
    </submittedName>
</protein>
<organism evidence="3 4">
    <name type="scientific">Candidatus Roizmanbacteria bacterium CG_4_10_14_0_8_um_filter_33_9</name>
    <dbReference type="NCBI Taxonomy" id="1974826"/>
    <lineage>
        <taxon>Bacteria</taxon>
        <taxon>Candidatus Roizmaniibacteriota</taxon>
    </lineage>
</organism>
<evidence type="ECO:0000256" key="1">
    <source>
        <dbReference type="ARBA" id="ARBA00022747"/>
    </source>
</evidence>
<dbReference type="Proteomes" id="UP000229401">
    <property type="component" value="Unassembled WGS sequence"/>
</dbReference>
<sequence>DLGEQKRIVKILDKIFQNITKVRSATEQKLVDLDELKKAVLKKAFTQSL</sequence>
<accession>A0A2M7QJ50</accession>
<proteinExistence type="predicted"/>
<keyword evidence="1" id="KW-0680">Restriction system</keyword>
<dbReference type="GO" id="GO:0009307">
    <property type="term" value="P:DNA restriction-modification system"/>
    <property type="evidence" value="ECO:0007669"/>
    <property type="project" value="UniProtKB-KW"/>
</dbReference>
<evidence type="ECO:0000256" key="2">
    <source>
        <dbReference type="ARBA" id="ARBA00023125"/>
    </source>
</evidence>
<dbReference type="Gene3D" id="3.90.220.20">
    <property type="entry name" value="DNA methylase specificity domains"/>
    <property type="match status" value="1"/>
</dbReference>
<evidence type="ECO:0000313" key="4">
    <source>
        <dbReference type="Proteomes" id="UP000229401"/>
    </source>
</evidence>
<dbReference type="GO" id="GO:0004519">
    <property type="term" value="F:endonuclease activity"/>
    <property type="evidence" value="ECO:0007669"/>
    <property type="project" value="UniProtKB-KW"/>
</dbReference>
<gene>
    <name evidence="3" type="ORF">COY87_01485</name>
</gene>
<feature type="non-terminal residue" evidence="3">
    <location>
        <position position="1"/>
    </location>
</feature>
<dbReference type="GO" id="GO:0003677">
    <property type="term" value="F:DNA binding"/>
    <property type="evidence" value="ECO:0007669"/>
    <property type="project" value="UniProtKB-KW"/>
</dbReference>
<keyword evidence="3" id="KW-0378">Hydrolase</keyword>
<comment type="caution">
    <text evidence="3">The sequence shown here is derived from an EMBL/GenBank/DDBJ whole genome shotgun (WGS) entry which is preliminary data.</text>
</comment>
<keyword evidence="3" id="KW-0255">Endonuclease</keyword>
<dbReference type="SUPFAM" id="SSF116734">
    <property type="entry name" value="DNA methylase specificity domain"/>
    <property type="match status" value="1"/>
</dbReference>
<keyword evidence="2" id="KW-0238">DNA-binding</keyword>
<dbReference type="InterPro" id="IPR044946">
    <property type="entry name" value="Restrct_endonuc_typeI_TRD_sf"/>
</dbReference>